<comment type="caution">
    <text evidence="1">The sequence shown here is derived from an EMBL/GenBank/DDBJ whole genome shotgun (WGS) entry which is preliminary data.</text>
</comment>
<organism evidence="1">
    <name type="scientific">marine sediment metagenome</name>
    <dbReference type="NCBI Taxonomy" id="412755"/>
    <lineage>
        <taxon>unclassified sequences</taxon>
        <taxon>metagenomes</taxon>
        <taxon>ecological metagenomes</taxon>
    </lineage>
</organism>
<accession>X1F2V8</accession>
<sequence>MEEKEVRLYKYMANRLLTFLIKWVQTQKALDQFEKCRRELEEKGLTRQISVR</sequence>
<name>X1F2V8_9ZZZZ</name>
<evidence type="ECO:0000313" key="1">
    <source>
        <dbReference type="EMBL" id="GAH23709.1"/>
    </source>
</evidence>
<protein>
    <submittedName>
        <fullName evidence="1">Uncharacterized protein</fullName>
    </submittedName>
</protein>
<dbReference type="EMBL" id="BARU01002056">
    <property type="protein sequence ID" value="GAH23709.1"/>
    <property type="molecule type" value="Genomic_DNA"/>
</dbReference>
<proteinExistence type="predicted"/>
<dbReference type="AlphaFoldDB" id="X1F2V8"/>
<reference evidence="1" key="1">
    <citation type="journal article" date="2014" name="Front. Microbiol.">
        <title>High frequency of phylogenetically diverse reductive dehalogenase-homologous genes in deep subseafloor sedimentary metagenomes.</title>
        <authorList>
            <person name="Kawai M."/>
            <person name="Futagami T."/>
            <person name="Toyoda A."/>
            <person name="Takaki Y."/>
            <person name="Nishi S."/>
            <person name="Hori S."/>
            <person name="Arai W."/>
            <person name="Tsubouchi T."/>
            <person name="Morono Y."/>
            <person name="Uchiyama I."/>
            <person name="Ito T."/>
            <person name="Fujiyama A."/>
            <person name="Inagaki F."/>
            <person name="Takami H."/>
        </authorList>
    </citation>
    <scope>NUCLEOTIDE SEQUENCE</scope>
    <source>
        <strain evidence="1">Expedition CK06-06</strain>
    </source>
</reference>
<gene>
    <name evidence="1" type="ORF">S03H2_05028</name>
</gene>